<feature type="binding site" evidence="10">
    <location>
        <begin position="202"/>
        <end position="203"/>
    </location>
    <ligand>
        <name>ATP</name>
        <dbReference type="ChEBI" id="CHEBI:30616"/>
    </ligand>
</feature>
<reference evidence="13 14" key="2">
    <citation type="journal article" date="2018" name="Plant J.">
        <title>The Physcomitrella patens chromosome-scale assembly reveals moss genome structure and evolution.</title>
        <authorList>
            <person name="Lang D."/>
            <person name="Ullrich K.K."/>
            <person name="Murat F."/>
            <person name="Fuchs J."/>
            <person name="Jenkins J."/>
            <person name="Haas F.B."/>
            <person name="Piednoel M."/>
            <person name="Gundlach H."/>
            <person name="Van Bel M."/>
            <person name="Meyberg R."/>
            <person name="Vives C."/>
            <person name="Morata J."/>
            <person name="Symeonidi A."/>
            <person name="Hiss M."/>
            <person name="Muchero W."/>
            <person name="Kamisugi Y."/>
            <person name="Saleh O."/>
            <person name="Blanc G."/>
            <person name="Decker E.L."/>
            <person name="van Gessel N."/>
            <person name="Grimwood J."/>
            <person name="Hayes R.D."/>
            <person name="Graham S.W."/>
            <person name="Gunter L.E."/>
            <person name="McDaniel S.F."/>
            <person name="Hoernstein S.N.W."/>
            <person name="Larsson A."/>
            <person name="Li F.W."/>
            <person name="Perroud P.F."/>
            <person name="Phillips J."/>
            <person name="Ranjan P."/>
            <person name="Rokshar D.S."/>
            <person name="Rothfels C.J."/>
            <person name="Schneider L."/>
            <person name="Shu S."/>
            <person name="Stevenson D.W."/>
            <person name="Thummler F."/>
            <person name="Tillich M."/>
            <person name="Villarreal Aguilar J.C."/>
            <person name="Widiez T."/>
            <person name="Wong G.K."/>
            <person name="Wymore A."/>
            <person name="Zhang Y."/>
            <person name="Zimmer A.D."/>
            <person name="Quatrano R.S."/>
            <person name="Mayer K.F.X."/>
            <person name="Goodstein D."/>
            <person name="Casacuberta J.M."/>
            <person name="Vandepoele K."/>
            <person name="Reski R."/>
            <person name="Cuming A.C."/>
            <person name="Tuskan G.A."/>
            <person name="Maumus F."/>
            <person name="Salse J."/>
            <person name="Schmutz J."/>
            <person name="Rensing S.A."/>
        </authorList>
    </citation>
    <scope>NUCLEOTIDE SEQUENCE [LARGE SCALE GENOMIC DNA]</scope>
    <source>
        <strain evidence="13 14">cv. Gransden 2004</strain>
    </source>
</reference>
<dbReference type="FunCoup" id="A0A7I4BL22">
    <property type="interactions" value="3257"/>
</dbReference>
<dbReference type="PANTHER" id="PTHR10953:SF102">
    <property type="entry name" value="ADENYLYLTRANSFERASE AND SULFURTRANSFERASE MOCS3"/>
    <property type="match status" value="1"/>
</dbReference>
<evidence type="ECO:0000256" key="11">
    <source>
        <dbReference type="SAM" id="Coils"/>
    </source>
</evidence>
<dbReference type="InterPro" id="IPR045886">
    <property type="entry name" value="ThiF/MoeB/HesA"/>
</dbReference>
<keyword evidence="8 10" id="KW-0067">ATP-binding</keyword>
<keyword evidence="6 10" id="KW-0547">Nucleotide-binding</keyword>
<dbReference type="PROSITE" id="PS50206">
    <property type="entry name" value="RHODANESE_3"/>
    <property type="match status" value="1"/>
</dbReference>
<dbReference type="InParanoid" id="A0A7I4BL22"/>
<dbReference type="GO" id="GO:0061604">
    <property type="term" value="F:molybdopterin-synthase sulfurtransferase activity"/>
    <property type="evidence" value="ECO:0007669"/>
    <property type="project" value="UniProtKB-EC"/>
</dbReference>
<dbReference type="Pfam" id="PF00581">
    <property type="entry name" value="Rhodanese"/>
    <property type="match status" value="1"/>
</dbReference>
<feature type="binding site" evidence="10">
    <location>
        <position position="158"/>
    </location>
    <ligand>
        <name>ATP</name>
        <dbReference type="ChEBI" id="CHEBI:30616"/>
    </ligand>
</feature>
<keyword evidence="11" id="KW-0175">Coiled coil</keyword>
<dbReference type="GO" id="GO:0046872">
    <property type="term" value="F:metal ion binding"/>
    <property type="evidence" value="ECO:0007669"/>
    <property type="project" value="UniProtKB-KW"/>
</dbReference>
<feature type="binding site" evidence="10">
    <location>
        <position position="256"/>
    </location>
    <ligand>
        <name>Zn(2+)</name>
        <dbReference type="ChEBI" id="CHEBI:29105"/>
    </ligand>
</feature>
<keyword evidence="2 10" id="KW-0963">Cytoplasm</keyword>
<evidence type="ECO:0000256" key="4">
    <source>
        <dbReference type="ARBA" id="ARBA00022694"/>
    </source>
</evidence>
<dbReference type="GO" id="GO:0006777">
    <property type="term" value="P:Mo-molybdopterin cofactor biosynthetic process"/>
    <property type="evidence" value="ECO:0007669"/>
    <property type="project" value="UniProtKB-UniRule"/>
</dbReference>
<dbReference type="GO" id="GO:0016779">
    <property type="term" value="F:nucleotidyltransferase activity"/>
    <property type="evidence" value="ECO:0000318"/>
    <property type="project" value="GO_Central"/>
</dbReference>
<dbReference type="FunFam" id="3.40.50.720:FF:000033">
    <property type="entry name" value="Adenylyltransferase and sulfurtransferase MOCS3"/>
    <property type="match status" value="1"/>
</dbReference>
<dbReference type="InterPro" id="IPR028885">
    <property type="entry name" value="MOCS3/Uba4"/>
</dbReference>
<comment type="pathway">
    <text evidence="10">Cofactor biosynthesis; molybdopterin biosynthesis.</text>
</comment>
<keyword evidence="7 10" id="KW-0862">Zinc</keyword>
<dbReference type="HAMAP" id="MF_03049">
    <property type="entry name" value="MOCS3_Uba4"/>
    <property type="match status" value="1"/>
</dbReference>
<evidence type="ECO:0000256" key="1">
    <source>
        <dbReference type="ARBA" id="ARBA00004514"/>
    </source>
</evidence>
<dbReference type="PANTHER" id="PTHR10953">
    <property type="entry name" value="UBIQUITIN-ACTIVATING ENZYME E1"/>
    <property type="match status" value="1"/>
</dbReference>
<dbReference type="UniPathway" id="UPA00344"/>
<dbReference type="EMBL" id="ABEU02000019">
    <property type="status" value="NOT_ANNOTATED_CDS"/>
    <property type="molecule type" value="Genomic_DNA"/>
</dbReference>
<evidence type="ECO:0000313" key="13">
    <source>
        <dbReference type="EnsemblPlants" id="Pp3c19_6530V3.4"/>
    </source>
</evidence>
<dbReference type="GO" id="GO:0002143">
    <property type="term" value="P:tRNA wobble position uridine thiolation"/>
    <property type="evidence" value="ECO:0007669"/>
    <property type="project" value="InterPro"/>
</dbReference>
<sequence length="487" mass="53082">MFFVFFHKMADFTLELEALRVENARLKEKLKQHLLVEDMLLPSSSNLPRAVIGMNREGGENACPAPPWIAGLSHSLTAAQIQRYSRQLLLPSFGVKAQENLCKGSVLIVGAGGLGSPVALYLAACGVGCIGIMDPDRVELHNLHRQVIHNEASVGETKVSSASRTCLAINSSVKVVEYPFGLDARNALDIMAQYDVVVDASDNVATRYLVSDACVVANKPLVSGAALGMEGQLTVYNYLKFQFCKALKFIQLQGPCYRCLFPTPSPQAACQRCSDAGVLGVVPGIVGTFQALEVIKVLTKVGEPLSARMLILDALSSRIHTVKLRGKNTQCVACGELPQITHITLPNFDYEKFAASPMSDGTPPREQVVGEDQSITCTDYNKLVRGHKSHVLVDVREKHQYDIASLPDSLNIPYAKLPQQLDTIRAAAQKHKHEGDEDMSVYVICRRGNDSQRAVQDLRSAGFNLVYDITGGLLSWAQDVDSTFPAL</sequence>
<feature type="domain" description="Rhodanese" evidence="12">
    <location>
        <begin position="386"/>
        <end position="485"/>
    </location>
</feature>
<dbReference type="UniPathway" id="UPA00988"/>
<keyword evidence="4 10" id="KW-0819">tRNA processing</keyword>
<dbReference type="NCBIfam" id="NF004281">
    <property type="entry name" value="PRK05690.1"/>
    <property type="match status" value="1"/>
</dbReference>
<feature type="binding site" evidence="10">
    <location>
        <begin position="141"/>
        <end position="145"/>
    </location>
    <ligand>
        <name>ATP</name>
        <dbReference type="ChEBI" id="CHEBI:30616"/>
    </ligand>
</feature>
<dbReference type="InterPro" id="IPR035985">
    <property type="entry name" value="Ubiquitin-activating_enz"/>
</dbReference>
<feature type="active site" description="Glycyl thioester intermediate; for adenylyltransferase activity" evidence="10">
    <location>
        <position position="273"/>
    </location>
</feature>
<feature type="binding site" evidence="10">
    <location>
        <position position="331"/>
    </location>
    <ligand>
        <name>Zn(2+)</name>
        <dbReference type="ChEBI" id="CHEBI:29105"/>
    </ligand>
</feature>
<comment type="pathway">
    <text evidence="10">tRNA modification; 5-methoxycarbonylmethyl-2-thiouridine-tRNA biosynthesis.</text>
</comment>
<dbReference type="InterPro" id="IPR036873">
    <property type="entry name" value="Rhodanese-like_dom_sf"/>
</dbReference>
<evidence type="ECO:0000256" key="3">
    <source>
        <dbReference type="ARBA" id="ARBA00022679"/>
    </source>
</evidence>
<comment type="function">
    <text evidence="10">Plays a central role in 2-thiolation of mcm(5)S(2)U at tRNA wobble positions of cytosolic tRNA(Lys), tRNA(Glu) and tRNA(Gln). Also essential during biosynthesis of the molybdenum cofactor. Acts by mediating the C-terminal thiocarboxylation of sulfur carriers URM1 and MOCS2A. Its N-terminus first activates URM1 and MOCS2A as acyl-adenylates (-COAMP), then the persulfide sulfur on the catalytic cysteine is transferred to URM1 and MOCS2A to form thiocarboxylation (-COSH) of their C-terminus. The reaction probably involves hydrogen sulfide that is generated from the persulfide intermediate and that acts as nucleophile towards URM1 and MOCS2A. Subsequently, a transient disulfide bond is formed. Does not use thiosulfate as sulfur donor; NFS1 probably acting as a sulfur donor for thiocarboxylation reactions.</text>
</comment>
<dbReference type="SMART" id="SM00450">
    <property type="entry name" value="RHOD"/>
    <property type="match status" value="1"/>
</dbReference>
<organism evidence="13 14">
    <name type="scientific">Physcomitrium patens</name>
    <name type="common">Spreading-leaved earth moss</name>
    <name type="synonym">Physcomitrella patens</name>
    <dbReference type="NCBI Taxonomy" id="3218"/>
    <lineage>
        <taxon>Eukaryota</taxon>
        <taxon>Viridiplantae</taxon>
        <taxon>Streptophyta</taxon>
        <taxon>Embryophyta</taxon>
        <taxon>Bryophyta</taxon>
        <taxon>Bryophytina</taxon>
        <taxon>Bryopsida</taxon>
        <taxon>Funariidae</taxon>
        <taxon>Funariales</taxon>
        <taxon>Funariaceae</taxon>
        <taxon>Physcomitrium</taxon>
    </lineage>
</organism>
<keyword evidence="3 10" id="KW-0808">Transferase</keyword>
<dbReference type="AlphaFoldDB" id="A0A7I4BL22"/>
<feature type="binding site" evidence="10">
    <location>
        <position position="334"/>
    </location>
    <ligand>
        <name>Zn(2+)</name>
        <dbReference type="ChEBI" id="CHEBI:29105"/>
    </ligand>
</feature>
<dbReference type="Pfam" id="PF00899">
    <property type="entry name" value="ThiF"/>
    <property type="match status" value="1"/>
</dbReference>
<keyword evidence="10" id="KW-0501">Molybdenum cofactor biosynthesis</keyword>
<evidence type="ECO:0000256" key="5">
    <source>
        <dbReference type="ARBA" id="ARBA00022723"/>
    </source>
</evidence>
<dbReference type="GO" id="GO:0005524">
    <property type="term" value="F:ATP binding"/>
    <property type="evidence" value="ECO:0007669"/>
    <property type="project" value="UniProtKB-KW"/>
</dbReference>
<dbReference type="InterPro" id="IPR001763">
    <property type="entry name" value="Rhodanese-like_dom"/>
</dbReference>
<feature type="coiled-coil region" evidence="11">
    <location>
        <begin position="9"/>
        <end position="36"/>
    </location>
</feature>
<gene>
    <name evidence="10" type="primary">MOCS3</name>
    <name evidence="10" type="synonym">CNX5</name>
    <name evidence="13" type="synonym">LOC112272869</name>
    <name evidence="10" type="synonym">UBA4</name>
</gene>
<dbReference type="OrthoDB" id="10261062at2759"/>
<comment type="cofactor">
    <cofactor evidence="10">
        <name>Zn(2+)</name>
        <dbReference type="ChEBI" id="CHEBI:29105"/>
    </cofactor>
    <text evidence="10">Binds 1 zinc ion per subunit.</text>
</comment>
<dbReference type="EnsemblPlants" id="Pp3c19_6530V3.4">
    <property type="protein sequence ID" value="Pp3c19_6530V3.4"/>
    <property type="gene ID" value="Pp3c19_6530"/>
</dbReference>
<evidence type="ECO:0000256" key="8">
    <source>
        <dbReference type="ARBA" id="ARBA00022840"/>
    </source>
</evidence>
<dbReference type="GO" id="GO:0005737">
    <property type="term" value="C:cytoplasm"/>
    <property type="evidence" value="ECO:0000318"/>
    <property type="project" value="GO_Central"/>
</dbReference>
<feature type="active site" description="Cysteine persulfide intermediate; for sulfurtransferase activity" evidence="10">
    <location>
        <position position="445"/>
    </location>
</feature>
<reference evidence="13" key="3">
    <citation type="submission" date="2020-12" db="UniProtKB">
        <authorList>
            <consortium name="EnsemblPlants"/>
        </authorList>
    </citation>
    <scope>IDENTIFICATION</scope>
</reference>
<dbReference type="Gene3D" id="3.40.250.10">
    <property type="entry name" value="Rhodanese-like domain"/>
    <property type="match status" value="1"/>
</dbReference>
<keyword evidence="5 10" id="KW-0479">Metal-binding</keyword>
<dbReference type="Gene3D" id="3.40.50.720">
    <property type="entry name" value="NAD(P)-binding Rossmann-like Domain"/>
    <property type="match status" value="1"/>
</dbReference>
<dbReference type="SUPFAM" id="SSF69572">
    <property type="entry name" value="Activating enzymes of the ubiquitin-like proteins"/>
    <property type="match status" value="1"/>
</dbReference>
<dbReference type="FunFam" id="3.40.250.10:FF:000014">
    <property type="entry name" value="Adenylyltransferase and sulfurtransferase MOCS3"/>
    <property type="match status" value="1"/>
</dbReference>
<dbReference type="EC" id="2.7.7.80" evidence="10"/>
<dbReference type="InterPro" id="IPR000594">
    <property type="entry name" value="ThiF_NAD_FAD-bd"/>
</dbReference>
<evidence type="ECO:0000256" key="7">
    <source>
        <dbReference type="ARBA" id="ARBA00022833"/>
    </source>
</evidence>
<accession>A0A7I4BL22</accession>
<dbReference type="GO" id="GO:0004792">
    <property type="term" value="F:thiosulfate-cyanide sulfurtransferase activity"/>
    <property type="evidence" value="ECO:0000318"/>
    <property type="project" value="GO_Central"/>
</dbReference>
<keyword evidence="9 10" id="KW-0511">Multifunctional enzyme</keyword>
<protein>
    <recommendedName>
        <fullName evidence="10">Adenylyltransferase and sulfurtransferase MOCS3</fullName>
    </recommendedName>
    <alternativeName>
        <fullName evidence="10">Molybdenum cofactor synthesis protein 3</fullName>
    </alternativeName>
    <domain>
        <recommendedName>
            <fullName evidence="10">Molybdopterin-synthase adenylyltransferase</fullName>
            <ecNumber evidence="10">2.7.7.80</ecNumber>
        </recommendedName>
        <alternativeName>
            <fullName evidence="10">Adenylyltransferase MOCS3</fullName>
        </alternativeName>
        <alternativeName>
            <fullName evidence="10">Sulfur carrier protein MOCS2A adenylyltransferase</fullName>
        </alternativeName>
    </domain>
    <domain>
        <recommendedName>
            <fullName evidence="10">Molybdopterin-synthase sulfurtransferase</fullName>
            <ecNumber evidence="10">2.8.1.11</ecNumber>
        </recommendedName>
        <alternativeName>
            <fullName evidence="10">Sulfurtransferase MOCS3</fullName>
        </alternativeName>
        <alternativeName>
            <fullName evidence="10">Sulfur carrier protein MOCS2A sulfurtransferase</fullName>
        </alternativeName>
    </domain>
</protein>
<feature type="binding site" evidence="10">
    <location>
        <position position="113"/>
    </location>
    <ligand>
        <name>ATP</name>
        <dbReference type="ChEBI" id="CHEBI:30616"/>
    </ligand>
</feature>
<dbReference type="GO" id="GO:0005829">
    <property type="term" value="C:cytosol"/>
    <property type="evidence" value="ECO:0007669"/>
    <property type="project" value="UniProtKB-SubCell"/>
</dbReference>
<dbReference type="Proteomes" id="UP000006727">
    <property type="component" value="Chromosome 19"/>
</dbReference>
<evidence type="ECO:0000256" key="10">
    <source>
        <dbReference type="HAMAP-Rule" id="MF_03049"/>
    </source>
</evidence>
<evidence type="ECO:0000259" key="12">
    <source>
        <dbReference type="PROSITE" id="PS50206"/>
    </source>
</evidence>
<dbReference type="CDD" id="cd00757">
    <property type="entry name" value="ThiF_MoeB_HesA_family"/>
    <property type="match status" value="1"/>
</dbReference>
<name>A0A7I4BL22_PHYPA</name>
<feature type="binding site" evidence="10">
    <location>
        <position position="259"/>
    </location>
    <ligand>
        <name>Zn(2+)</name>
        <dbReference type="ChEBI" id="CHEBI:29105"/>
    </ligand>
</feature>
<reference evidence="13 14" key="1">
    <citation type="journal article" date="2008" name="Science">
        <title>The Physcomitrella genome reveals evolutionary insights into the conquest of land by plants.</title>
        <authorList>
            <person name="Rensing S."/>
            <person name="Lang D."/>
            <person name="Zimmer A."/>
            <person name="Terry A."/>
            <person name="Salamov A."/>
            <person name="Shapiro H."/>
            <person name="Nishiyama T."/>
            <person name="Perroud P.-F."/>
            <person name="Lindquist E."/>
            <person name="Kamisugi Y."/>
            <person name="Tanahashi T."/>
            <person name="Sakakibara K."/>
            <person name="Fujita T."/>
            <person name="Oishi K."/>
            <person name="Shin-I T."/>
            <person name="Kuroki Y."/>
            <person name="Toyoda A."/>
            <person name="Suzuki Y."/>
            <person name="Hashimoto A."/>
            <person name="Yamaguchi K."/>
            <person name="Sugano A."/>
            <person name="Kohara Y."/>
            <person name="Fujiyama A."/>
            <person name="Anterola A."/>
            <person name="Aoki S."/>
            <person name="Ashton N."/>
            <person name="Barbazuk W.B."/>
            <person name="Barker E."/>
            <person name="Bennetzen J."/>
            <person name="Bezanilla M."/>
            <person name="Blankenship R."/>
            <person name="Cho S.H."/>
            <person name="Dutcher S."/>
            <person name="Estelle M."/>
            <person name="Fawcett J.A."/>
            <person name="Gundlach H."/>
            <person name="Hanada K."/>
            <person name="Heyl A."/>
            <person name="Hicks K.A."/>
            <person name="Hugh J."/>
            <person name="Lohr M."/>
            <person name="Mayer K."/>
            <person name="Melkozernov A."/>
            <person name="Murata T."/>
            <person name="Nelson D."/>
            <person name="Pils B."/>
            <person name="Prigge M."/>
            <person name="Reiss B."/>
            <person name="Renner T."/>
            <person name="Rombauts S."/>
            <person name="Rushton P."/>
            <person name="Sanderfoot A."/>
            <person name="Schween G."/>
            <person name="Shiu S.-H."/>
            <person name="Stueber K."/>
            <person name="Theodoulou F.L."/>
            <person name="Tu H."/>
            <person name="Van de Peer Y."/>
            <person name="Verrier P.J."/>
            <person name="Waters E."/>
            <person name="Wood A."/>
            <person name="Yang L."/>
            <person name="Cove D."/>
            <person name="Cuming A."/>
            <person name="Hasebe M."/>
            <person name="Lucas S."/>
            <person name="Mishler D.B."/>
            <person name="Reski R."/>
            <person name="Grigoriev I."/>
            <person name="Quatrano R.S."/>
            <person name="Boore J.L."/>
        </authorList>
    </citation>
    <scope>NUCLEOTIDE SEQUENCE [LARGE SCALE GENOMIC DNA]</scope>
    <source>
        <strain evidence="13 14">cv. Gransden 2004</strain>
    </source>
</reference>
<dbReference type="EC" id="2.8.1.11" evidence="10"/>
<evidence type="ECO:0000256" key="9">
    <source>
        <dbReference type="ARBA" id="ARBA00023268"/>
    </source>
</evidence>
<feature type="binding site" evidence="10">
    <location>
        <position position="134"/>
    </location>
    <ligand>
        <name>ATP</name>
        <dbReference type="ChEBI" id="CHEBI:30616"/>
    </ligand>
</feature>
<dbReference type="GO" id="GO:0042292">
    <property type="term" value="F:URM1 activating enzyme activity"/>
    <property type="evidence" value="ECO:0000318"/>
    <property type="project" value="GO_Central"/>
</dbReference>
<comment type="catalytic activity">
    <reaction evidence="10">
        <text>[molybdopterin-synthase sulfur-carrier protein]-C-terminal Gly-Gly + ATP + H(+) = [molybdopterin-synthase sulfur-carrier protein]-C-terminal Gly-Gly-AMP + diphosphate</text>
        <dbReference type="Rhea" id="RHEA:43616"/>
        <dbReference type="Rhea" id="RHEA-COMP:12159"/>
        <dbReference type="Rhea" id="RHEA-COMP:12202"/>
        <dbReference type="ChEBI" id="CHEBI:15378"/>
        <dbReference type="ChEBI" id="CHEBI:30616"/>
        <dbReference type="ChEBI" id="CHEBI:33019"/>
        <dbReference type="ChEBI" id="CHEBI:90618"/>
        <dbReference type="ChEBI" id="CHEBI:90778"/>
        <dbReference type="EC" id="2.7.7.80"/>
    </reaction>
</comment>
<comment type="catalytic activity">
    <reaction evidence="10">
        <text>[molybdopterin-synthase sulfur-carrier protein]-C-terminal Gly-Gly-AMP + S-sulfanyl-L-cysteinyl-[cysteine desulfurase] + AH2 = [molybdopterin-synthase sulfur-carrier protein]-C-terminal-Gly-aminoethanethioate + L-cysteinyl-[cysteine desulfurase] + A + AMP + 2 H(+)</text>
        <dbReference type="Rhea" id="RHEA:48612"/>
        <dbReference type="Rhea" id="RHEA-COMP:12157"/>
        <dbReference type="Rhea" id="RHEA-COMP:12158"/>
        <dbReference type="Rhea" id="RHEA-COMP:12159"/>
        <dbReference type="Rhea" id="RHEA-COMP:19907"/>
        <dbReference type="ChEBI" id="CHEBI:13193"/>
        <dbReference type="ChEBI" id="CHEBI:15378"/>
        <dbReference type="ChEBI" id="CHEBI:17499"/>
        <dbReference type="ChEBI" id="CHEBI:29950"/>
        <dbReference type="ChEBI" id="CHEBI:61963"/>
        <dbReference type="ChEBI" id="CHEBI:90618"/>
        <dbReference type="ChEBI" id="CHEBI:232372"/>
        <dbReference type="ChEBI" id="CHEBI:456215"/>
        <dbReference type="EC" id="2.8.1.11"/>
    </reaction>
</comment>
<evidence type="ECO:0000256" key="6">
    <source>
        <dbReference type="ARBA" id="ARBA00022741"/>
    </source>
</evidence>
<evidence type="ECO:0000256" key="2">
    <source>
        <dbReference type="ARBA" id="ARBA00022490"/>
    </source>
</evidence>
<comment type="similarity">
    <text evidence="10">In the N-terminal section; belongs to the HesA/MoeB/ThiF family. UBA4 subfamily.</text>
</comment>
<proteinExistence type="inferred from homology"/>
<dbReference type="Gramene" id="Pp3c19_6530V3.4">
    <property type="protein sequence ID" value="Pp3c19_6530V3.4"/>
    <property type="gene ID" value="Pp3c19_6530"/>
</dbReference>
<dbReference type="GO" id="GO:0061605">
    <property type="term" value="F:molybdopterin-synthase adenylyltransferase activity"/>
    <property type="evidence" value="ECO:0007669"/>
    <property type="project" value="UniProtKB-EC"/>
</dbReference>
<comment type="subcellular location">
    <subcellularLocation>
        <location evidence="1">Cytoplasm</location>
        <location evidence="1">Cytosol</location>
    </subcellularLocation>
</comment>
<keyword evidence="14" id="KW-1185">Reference proteome</keyword>
<evidence type="ECO:0000313" key="14">
    <source>
        <dbReference type="Proteomes" id="UP000006727"/>
    </source>
</evidence>